<accession>D0LNV9</accession>
<evidence type="ECO:0000256" key="3">
    <source>
        <dbReference type="ARBA" id="ARBA00038493"/>
    </source>
</evidence>
<protein>
    <submittedName>
        <fullName evidence="5">ThiJ/PfpI domain protein</fullName>
    </submittedName>
</protein>
<dbReference type="EMBL" id="CP001804">
    <property type="protein sequence ID" value="ACY18785.1"/>
    <property type="molecule type" value="Genomic_DNA"/>
</dbReference>
<evidence type="ECO:0000256" key="2">
    <source>
        <dbReference type="ARBA" id="ARBA00023239"/>
    </source>
</evidence>
<dbReference type="AlphaFoldDB" id="D0LNV9"/>
<name>D0LNV9_HALO1</name>
<dbReference type="GO" id="GO:0019172">
    <property type="term" value="F:glyoxalase III activity"/>
    <property type="evidence" value="ECO:0007669"/>
    <property type="project" value="TreeGrafter"/>
</dbReference>
<dbReference type="OrthoDB" id="9792284at2"/>
<reference evidence="5 6" key="1">
    <citation type="journal article" date="2010" name="Stand. Genomic Sci.">
        <title>Complete genome sequence of Haliangium ochraceum type strain (SMP-2).</title>
        <authorList>
            <consortium name="US DOE Joint Genome Institute (JGI-PGF)"/>
            <person name="Ivanova N."/>
            <person name="Daum C."/>
            <person name="Lang E."/>
            <person name="Abt B."/>
            <person name="Kopitz M."/>
            <person name="Saunders E."/>
            <person name="Lapidus A."/>
            <person name="Lucas S."/>
            <person name="Glavina Del Rio T."/>
            <person name="Nolan M."/>
            <person name="Tice H."/>
            <person name="Copeland A."/>
            <person name="Cheng J.F."/>
            <person name="Chen F."/>
            <person name="Bruce D."/>
            <person name="Goodwin L."/>
            <person name="Pitluck S."/>
            <person name="Mavromatis K."/>
            <person name="Pati A."/>
            <person name="Mikhailova N."/>
            <person name="Chen A."/>
            <person name="Palaniappan K."/>
            <person name="Land M."/>
            <person name="Hauser L."/>
            <person name="Chang Y.J."/>
            <person name="Jeffries C.D."/>
            <person name="Detter J.C."/>
            <person name="Brettin T."/>
            <person name="Rohde M."/>
            <person name="Goker M."/>
            <person name="Bristow J."/>
            <person name="Markowitz V."/>
            <person name="Eisen J.A."/>
            <person name="Hugenholtz P."/>
            <person name="Kyrpides N.C."/>
            <person name="Klenk H.P."/>
        </authorList>
    </citation>
    <scope>NUCLEOTIDE SEQUENCE [LARGE SCALE GENOMIC DNA]</scope>
    <source>
        <strain evidence="6">DSM 14365 / CIP 107738 / JCM 11303 / AJ 13395 / SMP-2</strain>
    </source>
</reference>
<dbReference type="SUPFAM" id="SSF52317">
    <property type="entry name" value="Class I glutamine amidotransferase-like"/>
    <property type="match status" value="1"/>
</dbReference>
<dbReference type="KEGG" id="hoh:Hoch_6314"/>
<evidence type="ECO:0000256" key="1">
    <source>
        <dbReference type="ARBA" id="ARBA00023016"/>
    </source>
</evidence>
<comment type="similarity">
    <text evidence="3">Belongs to the peptidase C56 family. HSP31-like subfamily.</text>
</comment>
<dbReference type="PANTHER" id="PTHR48094:SF11">
    <property type="entry name" value="GLUTATHIONE-INDEPENDENT GLYOXALASE HSP31-RELATED"/>
    <property type="match status" value="1"/>
</dbReference>
<keyword evidence="2" id="KW-0456">Lyase</keyword>
<evidence type="ECO:0000313" key="5">
    <source>
        <dbReference type="EMBL" id="ACY18785.1"/>
    </source>
</evidence>
<dbReference type="GO" id="GO:0005737">
    <property type="term" value="C:cytoplasm"/>
    <property type="evidence" value="ECO:0007669"/>
    <property type="project" value="TreeGrafter"/>
</dbReference>
<dbReference type="CDD" id="cd03141">
    <property type="entry name" value="GATase1_Hsp31_like"/>
    <property type="match status" value="1"/>
</dbReference>
<dbReference type="HOGENOM" id="CLU_070319_1_1_7"/>
<dbReference type="STRING" id="502025.Hoch_6314"/>
<dbReference type="InterPro" id="IPR029062">
    <property type="entry name" value="Class_I_gatase-like"/>
</dbReference>
<dbReference type="PANTHER" id="PTHR48094">
    <property type="entry name" value="PROTEIN/NUCLEIC ACID DEGLYCASE DJ-1-RELATED"/>
    <property type="match status" value="1"/>
</dbReference>
<dbReference type="Gene3D" id="3.40.50.880">
    <property type="match status" value="1"/>
</dbReference>
<dbReference type="InterPro" id="IPR050325">
    <property type="entry name" value="Prot/Nucl_acid_deglycase"/>
</dbReference>
<dbReference type="Pfam" id="PF01965">
    <property type="entry name" value="DJ-1_PfpI"/>
    <property type="match status" value="1"/>
</dbReference>
<keyword evidence="1" id="KW-0346">Stress response</keyword>
<dbReference type="RefSeq" id="WP_012831377.1">
    <property type="nucleotide sequence ID" value="NC_013440.1"/>
</dbReference>
<dbReference type="GO" id="GO:0019243">
    <property type="term" value="P:methylglyoxal catabolic process to D-lactate via S-lactoyl-glutathione"/>
    <property type="evidence" value="ECO:0007669"/>
    <property type="project" value="TreeGrafter"/>
</dbReference>
<sequence length="230" mass="24659">MTDTNTRKRILIALTSHDALGDTGRSTGFYLSEVSHPYYVFTDAGYEVDFVSPKGGAAPMDGVDRDDPKNAAFLDDAALMKRVSETMRPEQVEPQRYAAIFLAGGHGTMWDFPDEEGLQRLTATIYEAGGVAAAVCHGPAGLVNVRLSDDSYLVAGKRVAGFTNEEEQAVGLSEVVPFHLETRLIERGAKHEAAPKFQAQVVSSERLVTGQNPASASGVAEAMLTLLDAP</sequence>
<evidence type="ECO:0000259" key="4">
    <source>
        <dbReference type="Pfam" id="PF01965"/>
    </source>
</evidence>
<gene>
    <name evidence="5" type="ordered locus">Hoch_6314</name>
</gene>
<evidence type="ECO:0000313" key="6">
    <source>
        <dbReference type="Proteomes" id="UP000001880"/>
    </source>
</evidence>
<keyword evidence="6" id="KW-1185">Reference proteome</keyword>
<dbReference type="Proteomes" id="UP000001880">
    <property type="component" value="Chromosome"/>
</dbReference>
<dbReference type="InterPro" id="IPR002818">
    <property type="entry name" value="DJ-1/PfpI"/>
</dbReference>
<organism evidence="5 6">
    <name type="scientific">Haliangium ochraceum (strain DSM 14365 / JCM 11303 / SMP-2)</name>
    <dbReference type="NCBI Taxonomy" id="502025"/>
    <lineage>
        <taxon>Bacteria</taxon>
        <taxon>Pseudomonadati</taxon>
        <taxon>Myxococcota</taxon>
        <taxon>Polyangia</taxon>
        <taxon>Haliangiales</taxon>
        <taxon>Kofleriaceae</taxon>
        <taxon>Haliangium</taxon>
    </lineage>
</organism>
<dbReference type="eggNOG" id="COG0693">
    <property type="taxonomic scope" value="Bacteria"/>
</dbReference>
<proteinExistence type="inferred from homology"/>
<feature type="domain" description="DJ-1/PfpI" evidence="4">
    <location>
        <begin position="28"/>
        <end position="223"/>
    </location>
</feature>